<dbReference type="Proteomes" id="UP001500840">
    <property type="component" value="Unassembled WGS sequence"/>
</dbReference>
<evidence type="ECO:0000313" key="2">
    <source>
        <dbReference type="EMBL" id="GAA4455795.1"/>
    </source>
</evidence>
<keyword evidence="3" id="KW-1185">Reference proteome</keyword>
<proteinExistence type="predicted"/>
<evidence type="ECO:0000313" key="3">
    <source>
        <dbReference type="Proteomes" id="UP001500840"/>
    </source>
</evidence>
<dbReference type="EMBL" id="BAABGA010000035">
    <property type="protein sequence ID" value="GAA4455795.1"/>
    <property type="molecule type" value="Genomic_DNA"/>
</dbReference>
<protein>
    <submittedName>
        <fullName evidence="2">Uncharacterized protein</fullName>
    </submittedName>
</protein>
<organism evidence="2 3">
    <name type="scientific">Novipirellula rosea</name>
    <dbReference type="NCBI Taxonomy" id="1031540"/>
    <lineage>
        <taxon>Bacteria</taxon>
        <taxon>Pseudomonadati</taxon>
        <taxon>Planctomycetota</taxon>
        <taxon>Planctomycetia</taxon>
        <taxon>Pirellulales</taxon>
        <taxon>Pirellulaceae</taxon>
        <taxon>Novipirellula</taxon>
    </lineage>
</organism>
<evidence type="ECO:0000256" key="1">
    <source>
        <dbReference type="SAM" id="MobiDB-lite"/>
    </source>
</evidence>
<feature type="region of interest" description="Disordered" evidence="1">
    <location>
        <begin position="41"/>
        <end position="91"/>
    </location>
</feature>
<comment type="caution">
    <text evidence="2">The sequence shown here is derived from an EMBL/GenBank/DDBJ whole genome shotgun (WGS) entry which is preliminary data.</text>
</comment>
<accession>A0ABP8MTF3</accession>
<sequence>MTTLIFARVPHGDANFRALDLEAGNPLDASAEKPWSDTLRITKYPNSRGKGARVKKKLAMDQSIGSSKSSRWLADVPPDQDGSRANGVPVA</sequence>
<reference evidence="3" key="1">
    <citation type="journal article" date="2019" name="Int. J. Syst. Evol. Microbiol.">
        <title>The Global Catalogue of Microorganisms (GCM) 10K type strain sequencing project: providing services to taxonomists for standard genome sequencing and annotation.</title>
        <authorList>
            <consortium name="The Broad Institute Genomics Platform"/>
            <consortium name="The Broad Institute Genome Sequencing Center for Infectious Disease"/>
            <person name="Wu L."/>
            <person name="Ma J."/>
        </authorList>
    </citation>
    <scope>NUCLEOTIDE SEQUENCE [LARGE SCALE GENOMIC DNA]</scope>
    <source>
        <strain evidence="3">JCM 17759</strain>
    </source>
</reference>
<gene>
    <name evidence="2" type="ORF">GCM10023156_30380</name>
</gene>
<name>A0ABP8MTF3_9BACT</name>